<dbReference type="Proteomes" id="UP001190700">
    <property type="component" value="Unassembled WGS sequence"/>
</dbReference>
<reference evidence="1 2" key="1">
    <citation type="journal article" date="2015" name="Genome Biol. Evol.">
        <title>Comparative Genomics of a Bacterivorous Green Alga Reveals Evolutionary Causalities and Consequences of Phago-Mixotrophic Mode of Nutrition.</title>
        <authorList>
            <person name="Burns J.A."/>
            <person name="Paasch A."/>
            <person name="Narechania A."/>
            <person name="Kim E."/>
        </authorList>
    </citation>
    <scope>NUCLEOTIDE SEQUENCE [LARGE SCALE GENOMIC DNA]</scope>
    <source>
        <strain evidence="1 2">PLY_AMNH</strain>
    </source>
</reference>
<organism evidence="1 2">
    <name type="scientific">Cymbomonas tetramitiformis</name>
    <dbReference type="NCBI Taxonomy" id="36881"/>
    <lineage>
        <taxon>Eukaryota</taxon>
        <taxon>Viridiplantae</taxon>
        <taxon>Chlorophyta</taxon>
        <taxon>Pyramimonadophyceae</taxon>
        <taxon>Pyramimonadales</taxon>
        <taxon>Pyramimonadaceae</taxon>
        <taxon>Cymbomonas</taxon>
    </lineage>
</organism>
<dbReference type="AlphaFoldDB" id="A0AAE0FHA8"/>
<proteinExistence type="predicted"/>
<keyword evidence="2" id="KW-1185">Reference proteome</keyword>
<accession>A0AAE0FHA8</accession>
<name>A0AAE0FHA8_9CHLO</name>
<dbReference type="EMBL" id="LGRX02018597">
    <property type="protein sequence ID" value="KAK3259632.1"/>
    <property type="molecule type" value="Genomic_DNA"/>
</dbReference>
<protein>
    <submittedName>
        <fullName evidence="1">Uncharacterized protein</fullName>
    </submittedName>
</protein>
<gene>
    <name evidence="1" type="ORF">CYMTET_31381</name>
</gene>
<evidence type="ECO:0000313" key="1">
    <source>
        <dbReference type="EMBL" id="KAK3259632.1"/>
    </source>
</evidence>
<sequence>MPTSKIWEGNRRTMRVMKTTQVAKENAFSAGRKPLEVWLAFDSDEIVHAWDSEDNGPVCGIPAEVLEETLYVLAAHIGRHKENGNK</sequence>
<comment type="caution">
    <text evidence="1">The sequence shown here is derived from an EMBL/GenBank/DDBJ whole genome shotgun (WGS) entry which is preliminary data.</text>
</comment>
<evidence type="ECO:0000313" key="2">
    <source>
        <dbReference type="Proteomes" id="UP001190700"/>
    </source>
</evidence>